<evidence type="ECO:0007829" key="5">
    <source>
        <dbReference type="PeptideAtlas" id="O45017"/>
    </source>
</evidence>
<dbReference type="InterPro" id="IPR050620">
    <property type="entry name" value="Thioredoxin_H-type-like"/>
</dbReference>
<dbReference type="AlphaFoldDB" id="O45017"/>
<keyword evidence="5" id="KW-1267">Proteomics identification</keyword>
<dbReference type="eggNOG" id="KOG0907">
    <property type="taxonomic scope" value="Eukaryota"/>
</dbReference>
<feature type="domain" description="Thioredoxin" evidence="1">
    <location>
        <begin position="7"/>
        <end position="100"/>
    </location>
</feature>
<dbReference type="GeneID" id="171903"/>
<dbReference type="Bgee" id="WBGene00020917">
    <property type="expression patterns" value="Expressed in larva and 4 other cell types or tissues"/>
</dbReference>
<dbReference type="HOGENOM" id="CLU_090389_14_6_1"/>
<sequence length="109" mass="12459">MVVYDCLTDEDFLQKSEHGIGKKAIYYFYGERCPSCESIKPLFDDLCKKYEKTALVYTYPCYNDDQLTGDAFAVNAVPTFVVMNNGEEVTRHVGAEAEKVQELFEKYAV</sequence>
<keyword evidence="3" id="KW-1185">Reference proteome</keyword>
<reference evidence="2 3" key="1">
    <citation type="journal article" date="1998" name="Science">
        <title>Genome sequence of the nematode C. elegans: a platform for investigating biology.</title>
        <authorList>
            <consortium name="The C. elegans sequencing consortium"/>
            <person name="Sulson J.E."/>
            <person name="Waterston R."/>
        </authorList>
    </citation>
    <scope>NUCLEOTIDE SEQUENCE [LARGE SCALE GENOMIC DNA]</scope>
    <source>
        <strain evidence="2 3">Bristol N2</strain>
    </source>
</reference>
<dbReference type="PeptideAtlas" id="O45017"/>
<evidence type="ECO:0000313" key="2">
    <source>
        <dbReference type="EMBL" id="CCD73373.1"/>
    </source>
</evidence>
<accession>O45017</accession>
<dbReference type="Pfam" id="PF00085">
    <property type="entry name" value="Thioredoxin"/>
    <property type="match status" value="1"/>
</dbReference>
<dbReference type="SUPFAM" id="SSF52833">
    <property type="entry name" value="Thioredoxin-like"/>
    <property type="match status" value="1"/>
</dbReference>
<dbReference type="UCSC" id="W01B11.6a.2">
    <property type="organism name" value="c. elegans"/>
</dbReference>
<dbReference type="Proteomes" id="UP000001940">
    <property type="component" value="Chromosome I"/>
</dbReference>
<evidence type="ECO:0000313" key="4">
    <source>
        <dbReference type="WormBase" id="W01B11.6"/>
    </source>
</evidence>
<dbReference type="InterPro" id="IPR013766">
    <property type="entry name" value="Thioredoxin_domain"/>
</dbReference>
<dbReference type="RefSeq" id="NP_491139.1">
    <property type="nucleotide sequence ID" value="NM_058738.5"/>
</dbReference>
<organism evidence="2 3">
    <name type="scientific">Caenorhabditis elegans</name>
    <dbReference type="NCBI Taxonomy" id="6239"/>
    <lineage>
        <taxon>Eukaryota</taxon>
        <taxon>Metazoa</taxon>
        <taxon>Ecdysozoa</taxon>
        <taxon>Nematoda</taxon>
        <taxon>Chromadorea</taxon>
        <taxon>Rhabditida</taxon>
        <taxon>Rhabditina</taxon>
        <taxon>Rhabditomorpha</taxon>
        <taxon>Rhabditoidea</taxon>
        <taxon>Rhabditidae</taxon>
        <taxon>Peloderinae</taxon>
        <taxon>Caenorhabditis</taxon>
    </lineage>
</organism>
<name>O45017_CAEEL</name>
<dbReference type="Gene3D" id="3.40.30.10">
    <property type="entry name" value="Glutaredoxin"/>
    <property type="match status" value="1"/>
</dbReference>
<dbReference type="EMBL" id="BX284601">
    <property type="protein sequence ID" value="CCD73373.1"/>
    <property type="molecule type" value="Genomic_DNA"/>
</dbReference>
<evidence type="ECO:0000313" key="3">
    <source>
        <dbReference type="Proteomes" id="UP000001940"/>
    </source>
</evidence>
<dbReference type="AGR" id="WB:WBGene00020917"/>
<dbReference type="CDD" id="cd02947">
    <property type="entry name" value="TRX_family"/>
    <property type="match status" value="1"/>
</dbReference>
<dbReference type="InParanoid" id="O45017"/>
<dbReference type="PhylomeDB" id="O45017"/>
<dbReference type="PaxDb" id="6239-W01B11.6a"/>
<proteinExistence type="evidence at protein level"/>
<protein>
    <submittedName>
        <fullName evidence="2">Thioredoxin domain-containing protein</fullName>
    </submittedName>
</protein>
<gene>
    <name evidence="2" type="ORF">CELE_W01B11.6</name>
    <name evidence="2 4" type="ORF">W01B11.6</name>
</gene>
<dbReference type="CTD" id="171903"/>
<dbReference type="InterPro" id="IPR036249">
    <property type="entry name" value="Thioredoxin-like_sf"/>
</dbReference>
<dbReference type="KEGG" id="cel:CELE_W01B11.6"/>
<dbReference type="WormBase" id="W01B11.6">
    <property type="protein sequence ID" value="CE26952"/>
    <property type="gene ID" value="WBGene00020917"/>
</dbReference>
<evidence type="ECO:0000259" key="1">
    <source>
        <dbReference type="Pfam" id="PF00085"/>
    </source>
</evidence>
<dbReference type="PANTHER" id="PTHR10438">
    <property type="entry name" value="THIOREDOXIN"/>
    <property type="match status" value="1"/>
</dbReference>
<dbReference type="OrthoDB" id="2121326at2759"/>
<dbReference type="SMR" id="O45017"/>
<dbReference type="PANTHER" id="PTHR10438:SF405">
    <property type="entry name" value="THIOREDOXIN DOMAIN-CONTAINING PROTEIN"/>
    <property type="match status" value="1"/>
</dbReference>
<dbReference type="OMA" id="TYSCYND"/>
<dbReference type="STRING" id="6239.W01B11.6.1"/>